<dbReference type="GO" id="GO:0005886">
    <property type="term" value="C:plasma membrane"/>
    <property type="evidence" value="ECO:0007669"/>
    <property type="project" value="TreeGrafter"/>
</dbReference>
<dbReference type="InterPro" id="IPR051022">
    <property type="entry name" value="Notch_Cell-Fate_Det"/>
</dbReference>
<evidence type="ECO:0000313" key="7">
    <source>
        <dbReference type="EMBL" id="CAF0942362.1"/>
    </source>
</evidence>
<dbReference type="AlphaFoldDB" id="A0A814CMV9"/>
<feature type="disulfide bond" evidence="5">
    <location>
        <begin position="155"/>
        <end position="164"/>
    </location>
</feature>
<gene>
    <name evidence="7" type="ORF">OXX778_LOCUS13497</name>
</gene>
<feature type="domain" description="EGF-like" evidence="6">
    <location>
        <begin position="125"/>
        <end position="165"/>
    </location>
</feature>
<name>A0A814CMV9_9BILA</name>
<dbReference type="GO" id="GO:0032991">
    <property type="term" value="C:protein-containing complex"/>
    <property type="evidence" value="ECO:0007669"/>
    <property type="project" value="TreeGrafter"/>
</dbReference>
<evidence type="ECO:0000256" key="2">
    <source>
        <dbReference type="ARBA" id="ARBA00022729"/>
    </source>
</evidence>
<dbReference type="PROSITE" id="PS50026">
    <property type="entry name" value="EGF_3"/>
    <property type="match status" value="3"/>
</dbReference>
<dbReference type="SUPFAM" id="SSF57196">
    <property type="entry name" value="EGF/Laminin"/>
    <property type="match status" value="2"/>
</dbReference>
<keyword evidence="2" id="KW-0732">Signal</keyword>
<evidence type="ECO:0000256" key="1">
    <source>
        <dbReference type="ARBA" id="ARBA00022536"/>
    </source>
</evidence>
<evidence type="ECO:0000259" key="6">
    <source>
        <dbReference type="PROSITE" id="PS50026"/>
    </source>
</evidence>
<comment type="caution">
    <text evidence="7">The sequence shown here is derived from an EMBL/GenBank/DDBJ whole genome shotgun (WGS) entry which is preliminary data.</text>
</comment>
<feature type="disulfide bond" evidence="5">
    <location>
        <begin position="113"/>
        <end position="122"/>
    </location>
</feature>
<dbReference type="GO" id="GO:0045197">
    <property type="term" value="P:establishment or maintenance of epithelial cell apical/basal polarity"/>
    <property type="evidence" value="ECO:0007669"/>
    <property type="project" value="TreeGrafter"/>
</dbReference>
<comment type="caution">
    <text evidence="5">Lacks conserved residue(s) required for the propagation of feature annotation.</text>
</comment>
<proteinExistence type="predicted"/>
<dbReference type="PROSITE" id="PS00022">
    <property type="entry name" value="EGF_1"/>
    <property type="match status" value="3"/>
</dbReference>
<dbReference type="PANTHER" id="PTHR24049:SF22">
    <property type="entry name" value="DROSOPHILA CRUMBS HOMOLOG"/>
    <property type="match status" value="1"/>
</dbReference>
<sequence length="229" mass="25834">MTVEGSSNKIAWDYESIKDFLANGPGSAYLKTTTTTSTVSTLTTSTSTTTTSTLSTLTTSTLITKICPIKGQNDNDFVNILSGRTDLTACLANCSNYGEYTHEVALDKFNCSCREIYYGSSCKSDLRPCSSNPCLNNENCSNININRSLNYKCQCFDSYSGRNCEFKKEICSAEICSNKGFCYYFNQNPKCKCFYLYDGDKCEMIVIHIPLRCLKYFDRKFYNFFKNIT</sequence>
<dbReference type="Proteomes" id="UP000663879">
    <property type="component" value="Unassembled WGS sequence"/>
</dbReference>
<keyword evidence="3" id="KW-0677">Repeat</keyword>
<evidence type="ECO:0000256" key="3">
    <source>
        <dbReference type="ARBA" id="ARBA00022737"/>
    </source>
</evidence>
<accession>A0A814CMV9</accession>
<dbReference type="Gene3D" id="2.10.25.10">
    <property type="entry name" value="Laminin"/>
    <property type="match status" value="2"/>
</dbReference>
<organism evidence="7 8">
    <name type="scientific">Brachionus calyciflorus</name>
    <dbReference type="NCBI Taxonomy" id="104777"/>
    <lineage>
        <taxon>Eukaryota</taxon>
        <taxon>Metazoa</taxon>
        <taxon>Spiralia</taxon>
        <taxon>Gnathifera</taxon>
        <taxon>Rotifera</taxon>
        <taxon>Eurotatoria</taxon>
        <taxon>Monogononta</taxon>
        <taxon>Pseudotrocha</taxon>
        <taxon>Ploima</taxon>
        <taxon>Brachionidae</taxon>
        <taxon>Brachionus</taxon>
    </lineage>
</organism>
<dbReference type="GO" id="GO:0007157">
    <property type="term" value="P:heterophilic cell-cell adhesion via plasma membrane cell adhesion molecules"/>
    <property type="evidence" value="ECO:0007669"/>
    <property type="project" value="TreeGrafter"/>
</dbReference>
<keyword evidence="4 5" id="KW-1015">Disulfide bond</keyword>
<dbReference type="EMBL" id="CAJNOC010002605">
    <property type="protein sequence ID" value="CAF0942362.1"/>
    <property type="molecule type" value="Genomic_DNA"/>
</dbReference>
<reference evidence="7" key="1">
    <citation type="submission" date="2021-02" db="EMBL/GenBank/DDBJ databases">
        <authorList>
            <person name="Nowell W R."/>
        </authorList>
    </citation>
    <scope>NUCLEOTIDE SEQUENCE</scope>
    <source>
        <strain evidence="7">Ploen Becks lab</strain>
    </source>
</reference>
<evidence type="ECO:0000256" key="4">
    <source>
        <dbReference type="ARBA" id="ARBA00023157"/>
    </source>
</evidence>
<dbReference type="InterPro" id="IPR000742">
    <property type="entry name" value="EGF"/>
</dbReference>
<feature type="disulfide bond" evidence="5">
    <location>
        <begin position="94"/>
        <end position="111"/>
    </location>
</feature>
<dbReference type="SMART" id="SM00181">
    <property type="entry name" value="EGF"/>
    <property type="match status" value="3"/>
</dbReference>
<feature type="disulfide bond" evidence="5">
    <location>
        <begin position="193"/>
        <end position="202"/>
    </location>
</feature>
<evidence type="ECO:0000256" key="5">
    <source>
        <dbReference type="PROSITE-ProRule" id="PRU00076"/>
    </source>
</evidence>
<feature type="domain" description="EGF-like" evidence="6">
    <location>
        <begin position="167"/>
        <end position="203"/>
    </location>
</feature>
<keyword evidence="8" id="KW-1185">Reference proteome</keyword>
<protein>
    <recommendedName>
        <fullName evidence="6">EGF-like domain-containing protein</fullName>
    </recommendedName>
</protein>
<dbReference type="PANTHER" id="PTHR24049">
    <property type="entry name" value="CRUMBS FAMILY MEMBER"/>
    <property type="match status" value="1"/>
</dbReference>
<dbReference type="OrthoDB" id="283575at2759"/>
<feature type="domain" description="EGF-like" evidence="6">
    <location>
        <begin position="86"/>
        <end position="123"/>
    </location>
</feature>
<evidence type="ECO:0000313" key="8">
    <source>
        <dbReference type="Proteomes" id="UP000663879"/>
    </source>
</evidence>
<keyword evidence="1 5" id="KW-0245">EGF-like domain</keyword>